<dbReference type="WBParaSite" id="jg15428">
    <property type="protein sequence ID" value="jg15428"/>
    <property type="gene ID" value="jg15428"/>
</dbReference>
<keyword evidence="12 15" id="KW-0482">Metalloprotease</keyword>
<dbReference type="Gene3D" id="3.30.540.30">
    <property type="match status" value="3"/>
</dbReference>
<evidence type="ECO:0000256" key="14">
    <source>
        <dbReference type="ARBA" id="ARBA00032119"/>
    </source>
</evidence>
<evidence type="ECO:0000256" key="4">
    <source>
        <dbReference type="ARBA" id="ARBA00012063"/>
    </source>
</evidence>
<dbReference type="GO" id="GO:0008239">
    <property type="term" value="F:dipeptidyl-peptidase activity"/>
    <property type="evidence" value="ECO:0007669"/>
    <property type="project" value="UniProtKB-UniRule"/>
</dbReference>
<evidence type="ECO:0000313" key="18">
    <source>
        <dbReference type="Proteomes" id="UP000887574"/>
    </source>
</evidence>
<dbReference type="GO" id="GO:0006508">
    <property type="term" value="P:proteolysis"/>
    <property type="evidence" value="ECO:0007669"/>
    <property type="project" value="UniProtKB-KW"/>
</dbReference>
<comment type="subcellular location">
    <subcellularLocation>
        <location evidence="2">Cytoplasm</location>
    </subcellularLocation>
</comment>
<dbReference type="PANTHER" id="PTHR23422">
    <property type="entry name" value="DIPEPTIDYL PEPTIDASE III-RELATED"/>
    <property type="match status" value="1"/>
</dbReference>
<keyword evidence="8 15" id="KW-0645">Protease</keyword>
<dbReference type="Proteomes" id="UP000887574">
    <property type="component" value="Unplaced"/>
</dbReference>
<evidence type="ECO:0000256" key="17">
    <source>
        <dbReference type="PIRSR" id="PIRSR007828-2"/>
    </source>
</evidence>
<dbReference type="FunFam" id="3.30.540.30:FF:000002">
    <property type="entry name" value="Dipeptidyl peptidase 3"/>
    <property type="match status" value="1"/>
</dbReference>
<keyword evidence="9 15" id="KW-0479">Metal-binding</keyword>
<dbReference type="GO" id="GO:0046872">
    <property type="term" value="F:metal ion binding"/>
    <property type="evidence" value="ECO:0007669"/>
    <property type="project" value="UniProtKB-KW"/>
</dbReference>
<protein>
    <recommendedName>
        <fullName evidence="5 15">Dipeptidyl peptidase 3</fullName>
        <ecNumber evidence="4 15">3.4.14.4</ecNumber>
    </recommendedName>
    <alternativeName>
        <fullName evidence="13 15">Dipeptidyl aminopeptidase III</fullName>
    </alternativeName>
    <alternativeName>
        <fullName evidence="14 15">Dipeptidyl peptidase III</fullName>
    </alternativeName>
</protein>
<dbReference type="InterPro" id="IPR005317">
    <property type="entry name" value="Dipeptidyl-peptase3"/>
</dbReference>
<evidence type="ECO:0000256" key="12">
    <source>
        <dbReference type="ARBA" id="ARBA00023049"/>
    </source>
</evidence>
<name>A0A915D4X9_9BILA</name>
<keyword evidence="7 15" id="KW-0963">Cytoplasm</keyword>
<evidence type="ECO:0000313" key="19">
    <source>
        <dbReference type="WBParaSite" id="jg15428"/>
    </source>
</evidence>
<comment type="similarity">
    <text evidence="3 15">Belongs to the peptidase M49 family.</text>
</comment>
<evidence type="ECO:0000256" key="11">
    <source>
        <dbReference type="ARBA" id="ARBA00022833"/>
    </source>
</evidence>
<feature type="binding site" evidence="17">
    <location>
        <position position="445"/>
    </location>
    <ligand>
        <name>Zn(2+)</name>
        <dbReference type="ChEBI" id="CHEBI:29105"/>
        <note>catalytic</note>
    </ligand>
</feature>
<evidence type="ECO:0000256" key="9">
    <source>
        <dbReference type="ARBA" id="ARBA00022723"/>
    </source>
</evidence>
<dbReference type="GO" id="GO:0004177">
    <property type="term" value="F:aminopeptidase activity"/>
    <property type="evidence" value="ECO:0007669"/>
    <property type="project" value="UniProtKB-KW"/>
</dbReference>
<comment type="catalytic activity">
    <reaction evidence="1 15">
        <text>Release of an N-terminal dipeptide from a peptide comprising four or more residues, with broad specificity. Also acts on dipeptidyl 2-naphthylamides.</text>
        <dbReference type="EC" id="3.4.14.4"/>
    </reaction>
</comment>
<keyword evidence="18" id="KW-1185">Reference proteome</keyword>
<feature type="active site" evidence="16">
    <location>
        <position position="441"/>
    </location>
</feature>
<feature type="binding site" evidence="17">
    <location>
        <position position="498"/>
    </location>
    <ligand>
        <name>Zn(2+)</name>
        <dbReference type="ChEBI" id="CHEBI:29105"/>
        <note>catalytic</note>
    </ligand>
</feature>
<dbReference type="GO" id="GO:0005737">
    <property type="term" value="C:cytoplasm"/>
    <property type="evidence" value="ECO:0007669"/>
    <property type="project" value="UniProtKB-SubCell"/>
</dbReference>
<evidence type="ECO:0000256" key="15">
    <source>
        <dbReference type="PIRNR" id="PIRNR007828"/>
    </source>
</evidence>
<dbReference type="FunFam" id="3.30.540.30:FF:000001">
    <property type="entry name" value="Dipeptidyl peptidase 3"/>
    <property type="match status" value="1"/>
</dbReference>
<dbReference type="GO" id="GO:0008235">
    <property type="term" value="F:metalloexopeptidase activity"/>
    <property type="evidence" value="ECO:0007669"/>
    <property type="project" value="InterPro"/>
</dbReference>
<accession>A0A915D4X9</accession>
<evidence type="ECO:0000256" key="13">
    <source>
        <dbReference type="ARBA" id="ARBA00031288"/>
    </source>
</evidence>
<dbReference type="PIRSF" id="PIRSF007828">
    <property type="entry name" value="Dipeptidyl-peptidase_III"/>
    <property type="match status" value="1"/>
</dbReference>
<keyword evidence="6 15" id="KW-0031">Aminopeptidase</keyword>
<keyword evidence="11 15" id="KW-0862">Zinc</keyword>
<comment type="cofactor">
    <cofactor evidence="15 17">
        <name>Zn(2+)</name>
        <dbReference type="ChEBI" id="CHEBI:29105"/>
    </cofactor>
    <text evidence="15 17">Binds 1 zinc ion per subunit.</text>
</comment>
<proteinExistence type="inferred from homology"/>
<evidence type="ECO:0000256" key="1">
    <source>
        <dbReference type="ARBA" id="ARBA00001336"/>
    </source>
</evidence>
<dbReference type="EC" id="3.4.14.4" evidence="4 15"/>
<organism evidence="18 19">
    <name type="scientific">Ditylenchus dipsaci</name>
    <dbReference type="NCBI Taxonomy" id="166011"/>
    <lineage>
        <taxon>Eukaryota</taxon>
        <taxon>Metazoa</taxon>
        <taxon>Ecdysozoa</taxon>
        <taxon>Nematoda</taxon>
        <taxon>Chromadorea</taxon>
        <taxon>Rhabditida</taxon>
        <taxon>Tylenchina</taxon>
        <taxon>Tylenchomorpha</taxon>
        <taxon>Sphaerularioidea</taxon>
        <taxon>Anguinidae</taxon>
        <taxon>Anguininae</taxon>
        <taxon>Ditylenchus</taxon>
    </lineage>
</organism>
<sequence length="713" mass="81782">MSSFDKSLHLVRSDTPILLLECKKAFEQMTLKEKLYAYHLAQASFNGSFITFCQKSPESPILLALLLEVFREESFDSLKSRAEKLGWTPEEFDKFLLFVSAFYYDAGNFFGFGSRKFVPDVQKAKLDAFLQDSEAFKVNPEMSDLYSIIGEEIFNLDENKRAVDFPQKGVTGILSSKVTEEDTDLANRFFKSISFEAWNTRLEKVEADNKKVFKVHLASVNTTGQINQVYEFEGVKFEFVYGDYSLILKRVVEDLEKAKPYARDDNQSHMLTKYIEHFVTGDLDAHKDGSRYWIKDKGPVVESYIGFIENYTDPAGVRSEFEGFVAVVDKVCSEKFQRLVDGAEEFLKELPWGSNYEKDTFLRPDFTALDIVAFSCGGIPCGINIPNYDEIRQNEGFKNVSLSNVMSASPNRKIEFLNEEDNKMYRDYYKASFEVQVGLHELLGHGSGKLFQKDSNGEFNFDKEGVLDLFNGKPVDQWYEPGETYSSKFGALSSAFEECRAEAVGYFLCCYDKIVKVFGYETQEEIEKVRYVNWLSEIRAGLVATEFFDPKTAKWGQAHCFARYVLFRECLEAGQEFVTVQEIKGEDGEPDLLFSLDESKIQSVGKPTIGDFLKKLQNFKSSGNSVQAAEWFNKCGELDDKMLRWRDIVVKRRKPRSIFVQSNLVKKDDDSVEVQEYQTTAQGLIQSALDRHPREAVMDLVQVWKHDRSMFTL</sequence>
<keyword evidence="10 15" id="KW-0378">Hydrolase</keyword>
<evidence type="ECO:0000256" key="3">
    <source>
        <dbReference type="ARBA" id="ARBA00010200"/>
    </source>
</evidence>
<feature type="binding site" evidence="17">
    <location>
        <position position="440"/>
    </location>
    <ligand>
        <name>Zn(2+)</name>
        <dbReference type="ChEBI" id="CHEBI:29105"/>
        <note>catalytic</note>
    </ligand>
</feature>
<dbReference type="PANTHER" id="PTHR23422:SF11">
    <property type="entry name" value="DIPEPTIDYL PEPTIDASE 3"/>
    <property type="match status" value="1"/>
</dbReference>
<evidence type="ECO:0000256" key="8">
    <source>
        <dbReference type="ARBA" id="ARBA00022670"/>
    </source>
</evidence>
<evidence type="ECO:0000256" key="7">
    <source>
        <dbReference type="ARBA" id="ARBA00022490"/>
    </source>
</evidence>
<dbReference type="AlphaFoldDB" id="A0A915D4X9"/>
<dbReference type="InterPro" id="IPR039461">
    <property type="entry name" value="Peptidase_M49"/>
</dbReference>
<evidence type="ECO:0000256" key="6">
    <source>
        <dbReference type="ARBA" id="ARBA00022438"/>
    </source>
</evidence>
<evidence type="ECO:0000256" key="16">
    <source>
        <dbReference type="PIRSR" id="PIRSR007828-1"/>
    </source>
</evidence>
<evidence type="ECO:0000256" key="10">
    <source>
        <dbReference type="ARBA" id="ARBA00022801"/>
    </source>
</evidence>
<dbReference type="Pfam" id="PF03571">
    <property type="entry name" value="Peptidase_M49"/>
    <property type="match status" value="1"/>
</dbReference>
<evidence type="ECO:0000256" key="5">
    <source>
        <dbReference type="ARBA" id="ARBA00014713"/>
    </source>
</evidence>
<evidence type="ECO:0000256" key="2">
    <source>
        <dbReference type="ARBA" id="ARBA00004496"/>
    </source>
</evidence>
<reference evidence="19" key="1">
    <citation type="submission" date="2022-11" db="UniProtKB">
        <authorList>
            <consortium name="WormBaseParasite"/>
        </authorList>
    </citation>
    <scope>IDENTIFICATION</scope>
</reference>